<organism evidence="7 10">
    <name type="scientific">Burkholderia contaminans</name>
    <dbReference type="NCBI Taxonomy" id="488447"/>
    <lineage>
        <taxon>Bacteria</taxon>
        <taxon>Pseudomonadati</taxon>
        <taxon>Pseudomonadota</taxon>
        <taxon>Betaproteobacteria</taxon>
        <taxon>Burkholderiales</taxon>
        <taxon>Burkholderiaceae</taxon>
        <taxon>Burkholderia</taxon>
        <taxon>Burkholderia cepacia complex</taxon>
    </lineage>
</organism>
<dbReference type="InterPro" id="IPR005498">
    <property type="entry name" value="T4SS_VirB10/TraB/TrbI"/>
</dbReference>
<name>A0A1E3FQ08_9BURK</name>
<protein>
    <submittedName>
        <fullName evidence="7">Conjugal transfer protein TrbI</fullName>
    </submittedName>
</protein>
<keyword evidence="11" id="KW-1185">Reference proteome</keyword>
<feature type="region of interest" description="Disordered" evidence="6">
    <location>
        <begin position="67"/>
        <end position="126"/>
    </location>
</feature>
<evidence type="ECO:0000313" key="10">
    <source>
        <dbReference type="Proteomes" id="UP000611459"/>
    </source>
</evidence>
<evidence type="ECO:0000313" key="12">
    <source>
        <dbReference type="Proteomes" id="UP001220209"/>
    </source>
</evidence>
<evidence type="ECO:0000313" key="7">
    <source>
        <dbReference type="EMBL" id="MBK1935582.1"/>
    </source>
</evidence>
<evidence type="ECO:0000313" key="8">
    <source>
        <dbReference type="EMBL" id="MBO1835224.1"/>
    </source>
</evidence>
<dbReference type="AlphaFoldDB" id="A0A1E3FQ08"/>
<keyword evidence="4" id="KW-1133">Transmembrane helix</keyword>
<comment type="similarity">
    <text evidence="2">Belongs to the TrbI/VirB10 family.</text>
</comment>
<accession>A0A1E3FQ08</accession>
<dbReference type="Pfam" id="PF03743">
    <property type="entry name" value="TrbI"/>
    <property type="match status" value="1"/>
</dbReference>
<evidence type="ECO:0000256" key="2">
    <source>
        <dbReference type="ARBA" id="ARBA00010265"/>
    </source>
</evidence>
<reference evidence="7" key="1">
    <citation type="submission" date="2021-01" db="EMBL/GenBank/DDBJ databases">
        <title>Outbreak of Burkholderia contaminns endophthalmitis traced to a clinical ventilation system.</title>
        <authorList>
            <person name="Lipuma J."/>
            <person name="Spilker T."/>
            <person name="Kratholm J."/>
        </authorList>
    </citation>
    <scope>NUCLEOTIDE SEQUENCE</scope>
    <source>
        <strain evidence="7">HI4954</strain>
    </source>
</reference>
<comment type="subcellular location">
    <subcellularLocation>
        <location evidence="1">Membrane</location>
        <topology evidence="1">Single-pass membrane protein</topology>
    </subcellularLocation>
</comment>
<dbReference type="Proteomes" id="UP000664048">
    <property type="component" value="Unassembled WGS sequence"/>
</dbReference>
<dbReference type="GO" id="GO:0016020">
    <property type="term" value="C:membrane"/>
    <property type="evidence" value="ECO:0007669"/>
    <property type="project" value="UniProtKB-SubCell"/>
</dbReference>
<proteinExistence type="inferred from homology"/>
<evidence type="ECO:0000313" key="9">
    <source>
        <dbReference type="EMBL" id="WFN24127.1"/>
    </source>
</evidence>
<dbReference type="CDD" id="cd16429">
    <property type="entry name" value="VirB10"/>
    <property type="match status" value="1"/>
</dbReference>
<evidence type="ECO:0000256" key="4">
    <source>
        <dbReference type="ARBA" id="ARBA00022989"/>
    </source>
</evidence>
<keyword evidence="9" id="KW-0614">Plasmid</keyword>
<keyword evidence="5" id="KW-0472">Membrane</keyword>
<dbReference type="EMBL" id="JAENIB010000033">
    <property type="protein sequence ID" value="MBK1935582.1"/>
    <property type="molecule type" value="Genomic_DNA"/>
</dbReference>
<dbReference type="OrthoDB" id="9766860at2"/>
<dbReference type="Proteomes" id="UP000611459">
    <property type="component" value="Unassembled WGS sequence"/>
</dbReference>
<reference evidence="9 12" key="3">
    <citation type="submission" date="2021-12" db="EMBL/GenBank/DDBJ databases">
        <title>Genomic and phenotypic characterization of three Burkholderia contaminans isolates recovered from different sources.</title>
        <authorList>
            <person name="Lopez De Volder A."/>
            <person name="Fan Y."/>
            <person name="Nunvar J."/>
            <person name="Herrera T."/>
            <person name="Timp W."/>
            <person name="Degrossi J."/>
        </authorList>
    </citation>
    <scope>NUCLEOTIDE SEQUENCE [LARGE SCALE GENOMIC DNA]</scope>
    <source>
        <strain evidence="9 12">LMG 23361</strain>
        <plasmid evidence="9 12">unnamed4</plasmid>
    </source>
</reference>
<dbReference type="EMBL" id="JAGEMX010000027">
    <property type="protein sequence ID" value="MBO1835224.1"/>
    <property type="molecule type" value="Genomic_DNA"/>
</dbReference>
<dbReference type="InterPro" id="IPR042217">
    <property type="entry name" value="T4SS_VirB10/TrbI"/>
</dbReference>
<evidence type="ECO:0000256" key="5">
    <source>
        <dbReference type="ARBA" id="ARBA00023136"/>
    </source>
</evidence>
<geneLocation type="plasmid" evidence="9 12">
    <name>unnamed4</name>
</geneLocation>
<dbReference type="Proteomes" id="UP001220209">
    <property type="component" value="Plasmid unnamed4"/>
</dbReference>
<reference evidence="8 11" key="2">
    <citation type="submission" date="2021-03" db="EMBL/GenBank/DDBJ databases">
        <title>Clinical course, treatment and visual outcome of an outbreak of Burkholderia contaminans endophthalmitis following cataract surgery.</title>
        <authorList>
            <person name="Lind C."/>
            <person name="Olsen K."/>
            <person name="Angelsen N.K."/>
            <person name="Krefting E.A."/>
            <person name="Fossen K."/>
            <person name="Gravningen K."/>
            <person name="Depoorter E."/>
            <person name="Vandamme P."/>
            <person name="Bertelsen G."/>
        </authorList>
    </citation>
    <scope>NUCLEOTIDE SEQUENCE [LARGE SCALE GENOMIC DNA]</scope>
    <source>
        <strain evidence="8 11">51242556</strain>
    </source>
</reference>
<keyword evidence="3" id="KW-0812">Transmembrane</keyword>
<evidence type="ECO:0000256" key="1">
    <source>
        <dbReference type="ARBA" id="ARBA00004167"/>
    </source>
</evidence>
<dbReference type="RefSeq" id="WP_069586065.1">
    <property type="nucleotide sequence ID" value="NZ_CABVQA010000061.1"/>
</dbReference>
<feature type="compositionally biased region" description="Low complexity" evidence="6">
    <location>
        <begin position="87"/>
        <end position="114"/>
    </location>
</feature>
<dbReference type="Gene3D" id="2.40.128.260">
    <property type="entry name" value="Type IV secretion system, VirB10/TraB/TrbI"/>
    <property type="match status" value="2"/>
</dbReference>
<dbReference type="EMBL" id="CP090646">
    <property type="protein sequence ID" value="WFN24127.1"/>
    <property type="molecule type" value="Genomic_DNA"/>
</dbReference>
<evidence type="ECO:0000256" key="3">
    <source>
        <dbReference type="ARBA" id="ARBA00022692"/>
    </source>
</evidence>
<gene>
    <name evidence="8" type="ORF">J4M89_38165</name>
    <name evidence="7" type="ORF">JIN94_37445</name>
    <name evidence="9" type="ORF">LXE91_43460</name>
</gene>
<evidence type="ECO:0000313" key="11">
    <source>
        <dbReference type="Proteomes" id="UP000664048"/>
    </source>
</evidence>
<evidence type="ECO:0000256" key="6">
    <source>
        <dbReference type="SAM" id="MobiDB-lite"/>
    </source>
</evidence>
<sequence length="427" mass="43966">MRLRDKTVEAADQDRIELKEQVVAGATPGQKLIGGLTAFAAVGVILGGLGYKFWYLPAHGGPVPTALQQQEQKADQAPPKSPTLSVPTGATAAAVPGMPAAGGQPPLPPGMMGAPTGGGSSAGSADMAQANAQLEQQRMQAQAAEKAKREADQKIVLDRKLGSDMGAMPGRGDSGIMPVSAQPQQPGGMPGVTPAFPMPGMGGNGGSAQSGDFSARLIPTSTPKVTATLIPNPTFTVKKGTPISCTLDTAINSETLGFVSCTVSRPVYGMDSRVVLIDRGSTVDGEISKGPERGKARAPVLWGRIVTPLHVAIQVNSPGTDTLGAAGITGSIDNHYCERFCGAFLFSSMQDLIQGGMQALTSKSSGSTNIVLPQNTLNSGQTAAAEILQQGRDVTATFSKNQGDEISITVARDLDFSSAYHLESAQQ</sequence>